<gene>
    <name evidence="2" type="ORF">EEDITHA_LOCUS15257</name>
</gene>
<reference evidence="2" key="1">
    <citation type="submission" date="2022-03" db="EMBL/GenBank/DDBJ databases">
        <authorList>
            <person name="Tunstrom K."/>
        </authorList>
    </citation>
    <scope>NUCLEOTIDE SEQUENCE</scope>
</reference>
<dbReference type="PANTHER" id="PTHR24413">
    <property type="entry name" value="SPECKLE-TYPE POZ PROTEIN"/>
    <property type="match status" value="1"/>
</dbReference>
<organism evidence="2 3">
    <name type="scientific">Euphydryas editha</name>
    <name type="common">Edith's checkerspot</name>
    <dbReference type="NCBI Taxonomy" id="104508"/>
    <lineage>
        <taxon>Eukaryota</taxon>
        <taxon>Metazoa</taxon>
        <taxon>Ecdysozoa</taxon>
        <taxon>Arthropoda</taxon>
        <taxon>Hexapoda</taxon>
        <taxon>Insecta</taxon>
        <taxon>Pterygota</taxon>
        <taxon>Neoptera</taxon>
        <taxon>Endopterygota</taxon>
        <taxon>Lepidoptera</taxon>
        <taxon>Glossata</taxon>
        <taxon>Ditrysia</taxon>
        <taxon>Papilionoidea</taxon>
        <taxon>Nymphalidae</taxon>
        <taxon>Nymphalinae</taxon>
        <taxon>Euphydryas</taxon>
    </lineage>
</organism>
<dbReference type="Proteomes" id="UP001153954">
    <property type="component" value="Unassembled WGS sequence"/>
</dbReference>
<evidence type="ECO:0000259" key="1">
    <source>
        <dbReference type="PROSITE" id="PS50097"/>
    </source>
</evidence>
<comment type="caution">
    <text evidence="2">The sequence shown here is derived from an EMBL/GenBank/DDBJ whole genome shotgun (WGS) entry which is preliminary data.</text>
</comment>
<keyword evidence="3" id="KW-1185">Reference proteome</keyword>
<dbReference type="Pfam" id="PF00651">
    <property type="entry name" value="BTB"/>
    <property type="match status" value="1"/>
</dbReference>
<dbReference type="Gene3D" id="3.30.710.10">
    <property type="entry name" value="Potassium Channel Kv1.1, Chain A"/>
    <property type="match status" value="1"/>
</dbReference>
<dbReference type="SUPFAM" id="SSF54695">
    <property type="entry name" value="POZ domain"/>
    <property type="match status" value="1"/>
</dbReference>
<proteinExistence type="predicted"/>
<protein>
    <recommendedName>
        <fullName evidence="1">BTB domain-containing protein</fullName>
    </recommendedName>
</protein>
<evidence type="ECO:0000313" key="2">
    <source>
        <dbReference type="EMBL" id="CAH2100386.1"/>
    </source>
</evidence>
<sequence length="333" mass="38062">MKDLDLPDSDVVFGYRACQTSKAKWLCLDKIYQKLHRPNLHDIGGTYIEDLADFWFVYQTEIVADIHLLHLYVNNRSEGSFDISVSGSSDLSIRKKHKKAFLSSTLKTYKFNNQSELSQNYITTYSFSTLDVELLMDMKLYIPILFGSDVNSEAVDKITMDYDFKSLLTDPIGSDFVIESADGTKFDVHRILLSANSEVFKAMLKENTAESQNSYLKLIDIGKEDLQYILEFIYTGTIEDIENANFLNLLTISDRYNLTGLKEMSEHVLSGRLTEDNCIETLAIADLHNCEDLKLTVLKFIKSNKTAVYSDMFNELNNVELLRELCQFLVPSS</sequence>
<accession>A0AAU9UR57</accession>
<dbReference type="AlphaFoldDB" id="A0AAU9UR57"/>
<name>A0AAU9UR57_EUPED</name>
<evidence type="ECO:0000313" key="3">
    <source>
        <dbReference type="Proteomes" id="UP001153954"/>
    </source>
</evidence>
<dbReference type="PROSITE" id="PS50097">
    <property type="entry name" value="BTB"/>
    <property type="match status" value="1"/>
</dbReference>
<dbReference type="Gene3D" id="6.10.250.3030">
    <property type="match status" value="1"/>
</dbReference>
<dbReference type="InterPro" id="IPR011333">
    <property type="entry name" value="SKP1/BTB/POZ_sf"/>
</dbReference>
<feature type="domain" description="BTB" evidence="1">
    <location>
        <begin position="174"/>
        <end position="242"/>
    </location>
</feature>
<dbReference type="SMART" id="SM00225">
    <property type="entry name" value="BTB"/>
    <property type="match status" value="1"/>
</dbReference>
<dbReference type="CDD" id="cd18186">
    <property type="entry name" value="BTB_POZ_ZBTB_KLHL-like"/>
    <property type="match status" value="1"/>
</dbReference>
<dbReference type="InterPro" id="IPR000210">
    <property type="entry name" value="BTB/POZ_dom"/>
</dbReference>
<dbReference type="EMBL" id="CAKOGL010000022">
    <property type="protein sequence ID" value="CAH2100386.1"/>
    <property type="molecule type" value="Genomic_DNA"/>
</dbReference>